<keyword evidence="3" id="KW-0812">Transmembrane</keyword>
<dbReference type="SMART" id="SM00382">
    <property type="entry name" value="AAA"/>
    <property type="match status" value="1"/>
</dbReference>
<evidence type="ECO:0000313" key="15">
    <source>
        <dbReference type="EMBL" id="TFK48570.1"/>
    </source>
</evidence>
<dbReference type="AlphaFoldDB" id="A0A5C3MU10"/>
<dbReference type="GO" id="GO:0016887">
    <property type="term" value="F:ATP hydrolysis activity"/>
    <property type="evidence" value="ECO:0007669"/>
    <property type="project" value="InterPro"/>
</dbReference>
<gene>
    <name evidence="15" type="ORF">OE88DRAFT_1634818</name>
</gene>
<dbReference type="InterPro" id="IPR057495">
    <property type="entry name" value="AAA_lid_BCS1"/>
</dbReference>
<dbReference type="PANTHER" id="PTHR23070">
    <property type="entry name" value="BCS1 AAA-TYPE ATPASE"/>
    <property type="match status" value="1"/>
</dbReference>
<organism evidence="15 16">
    <name type="scientific">Heliocybe sulcata</name>
    <dbReference type="NCBI Taxonomy" id="5364"/>
    <lineage>
        <taxon>Eukaryota</taxon>
        <taxon>Fungi</taxon>
        <taxon>Dikarya</taxon>
        <taxon>Basidiomycota</taxon>
        <taxon>Agaricomycotina</taxon>
        <taxon>Agaricomycetes</taxon>
        <taxon>Gloeophyllales</taxon>
        <taxon>Gloeophyllaceae</taxon>
        <taxon>Heliocybe</taxon>
    </lineage>
</organism>
<evidence type="ECO:0000256" key="8">
    <source>
        <dbReference type="ARBA" id="ARBA00022989"/>
    </source>
</evidence>
<feature type="compositionally biased region" description="Low complexity" evidence="12">
    <location>
        <begin position="338"/>
        <end position="358"/>
    </location>
</feature>
<dbReference type="Gene3D" id="3.40.50.300">
    <property type="entry name" value="P-loop containing nucleotide triphosphate hydrolases"/>
    <property type="match status" value="1"/>
</dbReference>
<evidence type="ECO:0000256" key="6">
    <source>
        <dbReference type="ARBA" id="ARBA00022801"/>
    </source>
</evidence>
<keyword evidence="5" id="KW-0999">Mitochondrion inner membrane</keyword>
<keyword evidence="7" id="KW-0067">ATP-binding</keyword>
<dbReference type="InterPro" id="IPR050747">
    <property type="entry name" value="Mitochondrial_chaperone_BCS1"/>
</dbReference>
<evidence type="ECO:0000256" key="1">
    <source>
        <dbReference type="ARBA" id="ARBA00004434"/>
    </source>
</evidence>
<name>A0A5C3MU10_9AGAM</name>
<dbReference type="Pfam" id="PF00004">
    <property type="entry name" value="AAA"/>
    <property type="match status" value="1"/>
</dbReference>
<dbReference type="InterPro" id="IPR027417">
    <property type="entry name" value="P-loop_NTPase"/>
</dbReference>
<accession>A0A5C3MU10</accession>
<feature type="domain" description="AAA+ ATPase" evidence="13">
    <location>
        <begin position="260"/>
        <end position="413"/>
    </location>
</feature>
<evidence type="ECO:0000256" key="5">
    <source>
        <dbReference type="ARBA" id="ARBA00022792"/>
    </source>
</evidence>
<evidence type="ECO:0000256" key="10">
    <source>
        <dbReference type="ARBA" id="ARBA00023136"/>
    </source>
</evidence>
<dbReference type="STRING" id="5364.A0A5C3MU10"/>
<comment type="subcellular location">
    <subcellularLocation>
        <location evidence="1">Mitochondrion inner membrane</location>
        <topology evidence="1">Single-pass membrane protein</topology>
    </subcellularLocation>
</comment>
<dbReference type="EMBL" id="ML213519">
    <property type="protein sequence ID" value="TFK48570.1"/>
    <property type="molecule type" value="Genomic_DNA"/>
</dbReference>
<reference evidence="15 16" key="1">
    <citation type="journal article" date="2019" name="Nat. Ecol. Evol.">
        <title>Megaphylogeny resolves global patterns of mushroom evolution.</title>
        <authorList>
            <person name="Varga T."/>
            <person name="Krizsan K."/>
            <person name="Foldi C."/>
            <person name="Dima B."/>
            <person name="Sanchez-Garcia M."/>
            <person name="Sanchez-Ramirez S."/>
            <person name="Szollosi G.J."/>
            <person name="Szarkandi J.G."/>
            <person name="Papp V."/>
            <person name="Albert L."/>
            <person name="Andreopoulos W."/>
            <person name="Angelini C."/>
            <person name="Antonin V."/>
            <person name="Barry K.W."/>
            <person name="Bougher N.L."/>
            <person name="Buchanan P."/>
            <person name="Buyck B."/>
            <person name="Bense V."/>
            <person name="Catcheside P."/>
            <person name="Chovatia M."/>
            <person name="Cooper J."/>
            <person name="Damon W."/>
            <person name="Desjardin D."/>
            <person name="Finy P."/>
            <person name="Geml J."/>
            <person name="Haridas S."/>
            <person name="Hughes K."/>
            <person name="Justo A."/>
            <person name="Karasinski D."/>
            <person name="Kautmanova I."/>
            <person name="Kiss B."/>
            <person name="Kocsube S."/>
            <person name="Kotiranta H."/>
            <person name="LaButti K.M."/>
            <person name="Lechner B.E."/>
            <person name="Liimatainen K."/>
            <person name="Lipzen A."/>
            <person name="Lukacs Z."/>
            <person name="Mihaltcheva S."/>
            <person name="Morgado L.N."/>
            <person name="Niskanen T."/>
            <person name="Noordeloos M.E."/>
            <person name="Ohm R.A."/>
            <person name="Ortiz-Santana B."/>
            <person name="Ovrebo C."/>
            <person name="Racz N."/>
            <person name="Riley R."/>
            <person name="Savchenko A."/>
            <person name="Shiryaev A."/>
            <person name="Soop K."/>
            <person name="Spirin V."/>
            <person name="Szebenyi C."/>
            <person name="Tomsovsky M."/>
            <person name="Tulloss R.E."/>
            <person name="Uehling J."/>
            <person name="Grigoriev I.V."/>
            <person name="Vagvolgyi C."/>
            <person name="Papp T."/>
            <person name="Martin F.M."/>
            <person name="Miettinen O."/>
            <person name="Hibbett D.S."/>
            <person name="Nagy L.G."/>
        </authorList>
    </citation>
    <scope>NUCLEOTIDE SEQUENCE [LARGE SCALE GENOMIC DNA]</scope>
    <source>
        <strain evidence="15 16">OMC1185</strain>
    </source>
</reference>
<keyword evidence="16" id="KW-1185">Reference proteome</keyword>
<evidence type="ECO:0000256" key="2">
    <source>
        <dbReference type="ARBA" id="ARBA00007448"/>
    </source>
</evidence>
<evidence type="ECO:0000256" key="11">
    <source>
        <dbReference type="ARBA" id="ARBA00048778"/>
    </source>
</evidence>
<protein>
    <submittedName>
        <fullName evidence="15">P-loop containing nucleoside triphosphate hydrolase protein</fullName>
    </submittedName>
</protein>
<dbReference type="Proteomes" id="UP000305948">
    <property type="component" value="Unassembled WGS sequence"/>
</dbReference>
<evidence type="ECO:0000259" key="13">
    <source>
        <dbReference type="SMART" id="SM00382"/>
    </source>
</evidence>
<dbReference type="InterPro" id="IPR003959">
    <property type="entry name" value="ATPase_AAA_core"/>
</dbReference>
<comment type="catalytic activity">
    <reaction evidence="11">
        <text>ATP + H2O = ADP + phosphate + H(+)</text>
        <dbReference type="Rhea" id="RHEA:13065"/>
        <dbReference type="ChEBI" id="CHEBI:15377"/>
        <dbReference type="ChEBI" id="CHEBI:15378"/>
        <dbReference type="ChEBI" id="CHEBI:30616"/>
        <dbReference type="ChEBI" id="CHEBI:43474"/>
        <dbReference type="ChEBI" id="CHEBI:456216"/>
    </reaction>
    <physiologicalReaction direction="left-to-right" evidence="11">
        <dbReference type="Rhea" id="RHEA:13066"/>
    </physiologicalReaction>
</comment>
<comment type="similarity">
    <text evidence="2">Belongs to the AAA ATPase family. BCS1 subfamily.</text>
</comment>
<keyword evidence="9" id="KW-0496">Mitochondrion</keyword>
<dbReference type="GO" id="GO:0005524">
    <property type="term" value="F:ATP binding"/>
    <property type="evidence" value="ECO:0007669"/>
    <property type="project" value="UniProtKB-KW"/>
</dbReference>
<evidence type="ECO:0000256" key="7">
    <source>
        <dbReference type="ARBA" id="ARBA00022840"/>
    </source>
</evidence>
<evidence type="ECO:0000256" key="12">
    <source>
        <dbReference type="SAM" id="MobiDB-lite"/>
    </source>
</evidence>
<dbReference type="GO" id="GO:0005743">
    <property type="term" value="C:mitochondrial inner membrane"/>
    <property type="evidence" value="ECO:0007669"/>
    <property type="project" value="UniProtKB-SubCell"/>
</dbReference>
<evidence type="ECO:0000256" key="9">
    <source>
        <dbReference type="ARBA" id="ARBA00023128"/>
    </source>
</evidence>
<keyword evidence="10" id="KW-0472">Membrane</keyword>
<dbReference type="SMART" id="SM01024">
    <property type="entry name" value="BCS1_N"/>
    <property type="match status" value="1"/>
</dbReference>
<dbReference type="InterPro" id="IPR014851">
    <property type="entry name" value="BCS1_N"/>
</dbReference>
<evidence type="ECO:0000259" key="14">
    <source>
        <dbReference type="SMART" id="SM01024"/>
    </source>
</evidence>
<feature type="region of interest" description="Disordered" evidence="12">
    <location>
        <begin position="333"/>
        <end position="358"/>
    </location>
</feature>
<feature type="domain" description="BCS1 N-terminal" evidence="14">
    <location>
        <begin position="49"/>
        <end position="229"/>
    </location>
</feature>
<dbReference type="Pfam" id="PF08740">
    <property type="entry name" value="BCS1_N"/>
    <property type="match status" value="1"/>
</dbReference>
<dbReference type="InterPro" id="IPR003593">
    <property type="entry name" value="AAA+_ATPase"/>
</dbReference>
<keyword evidence="6 15" id="KW-0378">Hydrolase</keyword>
<sequence>MDAGKNITQAGSASSTMPTPVLGSNSYNLGSLVALMLPFPALYDWLQLIVVGGVLDALRRTLSELGNRCLSIFYISVSFQEDDPCYDWMMLWLSKHSSWKETRDLEISTRSFGLASRGVLLPNEEGENGARKLAFLPSLAKTHTMWYKRRWLTVYRYRSNTGYYGRSEETLTFSLMTRDHTILTSLLREAKDAYKAAQEHTISIYVSDAGYHEKWRHVASRPKRPLRSIVLDPGIKESLLDDAREFLENKEWYVERGIPFRRGYLLYGAPGTGKTSIIHSLAGELGLDVYIITLSKAGMDDAKLSELLSELPEKCIAIMEDIDAAFHQSITREPDHAPSTGLSESTSQSTSSPNGSPSFTTRLTLSGLLNALDGVGAQEGRILYATTNKYHALDPALCRPGRMDLHIEFKLASRLQAKELFKCFYLPVPARSKSEADLDEGEDPAECSDSNCENSCLLADCAGGAQAHGLHAVDEQGDDEGCKAAPHQWSTISILARRFASVIPERKLSMASLQGYLMGYKQQPCKAVEHAPAWVEKEEAARKVGSVGGE</sequence>
<keyword evidence="8" id="KW-1133">Transmembrane helix</keyword>
<dbReference type="OrthoDB" id="10251412at2759"/>
<evidence type="ECO:0000256" key="4">
    <source>
        <dbReference type="ARBA" id="ARBA00022741"/>
    </source>
</evidence>
<evidence type="ECO:0000313" key="16">
    <source>
        <dbReference type="Proteomes" id="UP000305948"/>
    </source>
</evidence>
<evidence type="ECO:0000256" key="3">
    <source>
        <dbReference type="ARBA" id="ARBA00022692"/>
    </source>
</evidence>
<dbReference type="SUPFAM" id="SSF52540">
    <property type="entry name" value="P-loop containing nucleoside triphosphate hydrolases"/>
    <property type="match status" value="1"/>
</dbReference>
<keyword evidence="4" id="KW-0547">Nucleotide-binding</keyword>
<proteinExistence type="inferred from homology"/>
<dbReference type="Pfam" id="PF25426">
    <property type="entry name" value="AAA_lid_BCS1"/>
    <property type="match status" value="1"/>
</dbReference>